<dbReference type="EMBL" id="JAHIBW010000010">
    <property type="protein sequence ID" value="KAG7306973.1"/>
    <property type="molecule type" value="Genomic_DNA"/>
</dbReference>
<dbReference type="Proteomes" id="UP000823941">
    <property type="component" value="Chromosome 10"/>
</dbReference>
<evidence type="ECO:0000313" key="4">
    <source>
        <dbReference type="Proteomes" id="UP000823941"/>
    </source>
</evidence>
<evidence type="ECO:0000256" key="2">
    <source>
        <dbReference type="SAM" id="SignalP"/>
    </source>
</evidence>
<comment type="caution">
    <text evidence="3">The sequence shown here is derived from an EMBL/GenBank/DDBJ whole genome shotgun (WGS) entry which is preliminary data.</text>
</comment>
<name>A0ABQ7QPL4_PLUXY</name>
<protein>
    <recommendedName>
        <fullName evidence="5">Secreted protein</fullName>
    </recommendedName>
</protein>
<accession>A0ABQ7QPL4</accession>
<sequence length="104" mass="11147">MVRLSLAMVVGVAPALVSWVKGQGQWLVPSLLSPCEDKSSLLSPCEDKASLLSPCEDKASLLSPCEDKAPRLAPRRSPSLSDCLESSSDEESARSIVCHVRPKL</sequence>
<feature type="non-terminal residue" evidence="3">
    <location>
        <position position="104"/>
    </location>
</feature>
<organism evidence="3 4">
    <name type="scientific">Plutella xylostella</name>
    <name type="common">Diamondback moth</name>
    <name type="synonym">Plutella maculipennis</name>
    <dbReference type="NCBI Taxonomy" id="51655"/>
    <lineage>
        <taxon>Eukaryota</taxon>
        <taxon>Metazoa</taxon>
        <taxon>Ecdysozoa</taxon>
        <taxon>Arthropoda</taxon>
        <taxon>Hexapoda</taxon>
        <taxon>Insecta</taxon>
        <taxon>Pterygota</taxon>
        <taxon>Neoptera</taxon>
        <taxon>Endopterygota</taxon>
        <taxon>Lepidoptera</taxon>
        <taxon>Glossata</taxon>
        <taxon>Ditrysia</taxon>
        <taxon>Yponomeutoidea</taxon>
        <taxon>Plutellidae</taxon>
        <taxon>Plutella</taxon>
    </lineage>
</organism>
<feature type="chain" id="PRO_5047441545" description="Secreted protein" evidence="2">
    <location>
        <begin position="23"/>
        <end position="104"/>
    </location>
</feature>
<proteinExistence type="predicted"/>
<feature type="compositionally biased region" description="Low complexity" evidence="1">
    <location>
        <begin position="77"/>
        <end position="86"/>
    </location>
</feature>
<reference evidence="3 4" key="1">
    <citation type="submission" date="2021-06" db="EMBL/GenBank/DDBJ databases">
        <title>A haploid diamondback moth (Plutella xylostella L.) genome assembly resolves 31 chromosomes and identifies a diamide resistance mutation.</title>
        <authorList>
            <person name="Ward C.M."/>
            <person name="Perry K.D."/>
            <person name="Baker G."/>
            <person name="Powis K."/>
            <person name="Heckel D.G."/>
            <person name="Baxter S.W."/>
        </authorList>
    </citation>
    <scope>NUCLEOTIDE SEQUENCE [LARGE SCALE GENOMIC DNA]</scope>
    <source>
        <strain evidence="3 4">LV</strain>
        <tissue evidence="3">Single pupa</tissue>
    </source>
</reference>
<keyword evidence="2" id="KW-0732">Signal</keyword>
<evidence type="ECO:0008006" key="5">
    <source>
        <dbReference type="Google" id="ProtNLM"/>
    </source>
</evidence>
<feature type="region of interest" description="Disordered" evidence="1">
    <location>
        <begin position="68"/>
        <end position="104"/>
    </location>
</feature>
<feature type="signal peptide" evidence="2">
    <location>
        <begin position="1"/>
        <end position="22"/>
    </location>
</feature>
<gene>
    <name evidence="3" type="ORF">JYU34_007096</name>
</gene>
<evidence type="ECO:0000313" key="3">
    <source>
        <dbReference type="EMBL" id="KAG7306973.1"/>
    </source>
</evidence>
<evidence type="ECO:0000256" key="1">
    <source>
        <dbReference type="SAM" id="MobiDB-lite"/>
    </source>
</evidence>
<keyword evidence="4" id="KW-1185">Reference proteome</keyword>